<dbReference type="InterPro" id="IPR005801">
    <property type="entry name" value="ADC_synthase"/>
</dbReference>
<evidence type="ECO:0000256" key="1">
    <source>
        <dbReference type="ARBA" id="ARBA00001946"/>
    </source>
</evidence>
<dbReference type="InterPro" id="IPR015890">
    <property type="entry name" value="Chorismate_C"/>
</dbReference>
<dbReference type="PRINTS" id="PR00095">
    <property type="entry name" value="ANTSNTHASEI"/>
</dbReference>
<protein>
    <submittedName>
        <fullName evidence="7">Salicylate synthase</fullName>
    </submittedName>
</protein>
<dbReference type="Proteomes" id="UP000298111">
    <property type="component" value="Unassembled WGS sequence"/>
</dbReference>
<dbReference type="InterPro" id="IPR019999">
    <property type="entry name" value="Anth_synth_I-like"/>
</dbReference>
<gene>
    <name evidence="7" type="ORF">D8771_23670</name>
</gene>
<dbReference type="Pfam" id="PF00425">
    <property type="entry name" value="Chorismate_bind"/>
    <property type="match status" value="1"/>
</dbReference>
<dbReference type="GO" id="GO:0016833">
    <property type="term" value="F:oxo-acid-lyase activity"/>
    <property type="evidence" value="ECO:0007669"/>
    <property type="project" value="InterPro"/>
</dbReference>
<sequence length="461" mass="49064">MTPRDPFPERGLTFSGDPVTVAAALCAATDEPHLLYEQGGDVVWSEGEAVVVEVDGTAVRRYGPDTATAQLPAGAHPLAAAGELLRAQTGGPGTAHGWITYELAHAYHGGDVPAGRLLARFVVPRREIRLTPSTAVLRAAGPDALDTLERRLRTAERAATTPVASRITVDLEEHAARYRAAVTEVVRAIRAGELDKAIVSRSVTVPREIDLPATYVAGRRGHRPARSFLLRHGGWEAAGFSPEIVARIDADGLVTAQPLAGTRALTGDPAADAARRAQLHRDAKEVYEHAVSVRLVQEELHSVCLPETVRAEAFMGVEERGSVQHLASRLRGRLAPGRDRWDALAALFPAVTASGIPKPPALAAVRRTEERERGLYSGAVVRLDRDGTLDAALVLRTVLRKGGRAWLRAGAGIVADSDPERELEETREKLRAVSGHLVPADATTVSDDTGGAVVPTAVTAP</sequence>
<evidence type="ECO:0000313" key="7">
    <source>
        <dbReference type="EMBL" id="TGG79731.1"/>
    </source>
</evidence>
<dbReference type="SUPFAM" id="SSF56322">
    <property type="entry name" value="ADC synthase"/>
    <property type="match status" value="1"/>
</dbReference>
<dbReference type="GeneID" id="75185863"/>
<dbReference type="PANTHER" id="PTHR11236">
    <property type="entry name" value="AMINOBENZOATE/ANTHRANILATE SYNTHASE"/>
    <property type="match status" value="1"/>
</dbReference>
<feature type="region of interest" description="Disordered" evidence="5">
    <location>
        <begin position="441"/>
        <end position="461"/>
    </location>
</feature>
<dbReference type="NCBIfam" id="TIGR03494">
    <property type="entry name" value="salicyl_syn"/>
    <property type="match status" value="1"/>
</dbReference>
<dbReference type="GO" id="GO:0000162">
    <property type="term" value="P:L-tryptophan biosynthetic process"/>
    <property type="evidence" value="ECO:0007669"/>
    <property type="project" value="TreeGrafter"/>
</dbReference>
<dbReference type="Gene3D" id="3.60.120.10">
    <property type="entry name" value="Anthranilate synthase"/>
    <property type="match status" value="1"/>
</dbReference>
<evidence type="ECO:0000259" key="6">
    <source>
        <dbReference type="Pfam" id="PF00425"/>
    </source>
</evidence>
<evidence type="ECO:0000256" key="5">
    <source>
        <dbReference type="SAM" id="MobiDB-lite"/>
    </source>
</evidence>
<keyword evidence="3" id="KW-0460">Magnesium</keyword>
<dbReference type="InterPro" id="IPR019996">
    <property type="entry name" value="Salicylate_synthase"/>
</dbReference>
<proteinExistence type="predicted"/>
<evidence type="ECO:0000256" key="4">
    <source>
        <dbReference type="ARBA" id="ARBA00023239"/>
    </source>
</evidence>
<dbReference type="GO" id="GO:0008909">
    <property type="term" value="F:isochorismate synthase activity"/>
    <property type="evidence" value="ECO:0007669"/>
    <property type="project" value="InterPro"/>
</dbReference>
<evidence type="ECO:0000256" key="3">
    <source>
        <dbReference type="ARBA" id="ARBA00022842"/>
    </source>
</evidence>
<keyword evidence="2" id="KW-0479">Metal-binding</keyword>
<keyword evidence="4" id="KW-0456">Lyase</keyword>
<dbReference type="GO" id="GO:0046872">
    <property type="term" value="F:metal ion binding"/>
    <property type="evidence" value="ECO:0007669"/>
    <property type="project" value="UniProtKB-KW"/>
</dbReference>
<evidence type="ECO:0000256" key="2">
    <source>
        <dbReference type="ARBA" id="ARBA00022723"/>
    </source>
</evidence>
<accession>A0A8H1L9S9</accession>
<dbReference type="RefSeq" id="WP_135567391.1">
    <property type="nucleotide sequence ID" value="NZ_CP103060.1"/>
</dbReference>
<evidence type="ECO:0000313" key="8">
    <source>
        <dbReference type="Proteomes" id="UP000298111"/>
    </source>
</evidence>
<dbReference type="AlphaFoldDB" id="A0A8H1L9S9"/>
<name>A0A8H1L9S9_9ACTN</name>
<dbReference type="PANTHER" id="PTHR11236:SF48">
    <property type="entry name" value="ISOCHORISMATE SYNTHASE MENF"/>
    <property type="match status" value="1"/>
</dbReference>
<comment type="cofactor">
    <cofactor evidence="1">
        <name>Mg(2+)</name>
        <dbReference type="ChEBI" id="CHEBI:18420"/>
    </cofactor>
</comment>
<feature type="domain" description="Chorismate-utilising enzyme C-terminal" evidence="6">
    <location>
        <begin position="176"/>
        <end position="429"/>
    </location>
</feature>
<reference evidence="7 8" key="1">
    <citation type="submission" date="2018-10" db="EMBL/GenBank/DDBJ databases">
        <title>Isolation of pseudouridimycin from Streptomyces albus DSM 40763.</title>
        <authorList>
            <person name="Rosenqvist P."/>
            <person name="Metsae-Ketelae M."/>
            <person name="Virta P."/>
        </authorList>
    </citation>
    <scope>NUCLEOTIDE SEQUENCE [LARGE SCALE GENOMIC DNA]</scope>
    <source>
        <strain evidence="7 8">DSM 40763</strain>
    </source>
</reference>
<dbReference type="EMBL" id="RCIY01000076">
    <property type="protein sequence ID" value="TGG79731.1"/>
    <property type="molecule type" value="Genomic_DNA"/>
</dbReference>
<comment type="caution">
    <text evidence="7">The sequence shown here is derived from an EMBL/GenBank/DDBJ whole genome shotgun (WGS) entry which is preliminary data.</text>
</comment>
<organism evidence="7 8">
    <name type="scientific">Streptomyces albus</name>
    <dbReference type="NCBI Taxonomy" id="1888"/>
    <lineage>
        <taxon>Bacteria</taxon>
        <taxon>Bacillati</taxon>
        <taxon>Actinomycetota</taxon>
        <taxon>Actinomycetes</taxon>
        <taxon>Kitasatosporales</taxon>
        <taxon>Streptomycetaceae</taxon>
        <taxon>Streptomyces</taxon>
    </lineage>
</organism>